<dbReference type="AlphaFoldDB" id="A0A9P5PTC1"/>
<feature type="compositionally biased region" description="Acidic residues" evidence="1">
    <location>
        <begin position="236"/>
        <end position="245"/>
    </location>
</feature>
<proteinExistence type="predicted"/>
<evidence type="ECO:0000313" key="3">
    <source>
        <dbReference type="Proteomes" id="UP000772434"/>
    </source>
</evidence>
<feature type="region of interest" description="Disordered" evidence="1">
    <location>
        <begin position="228"/>
        <end position="273"/>
    </location>
</feature>
<comment type="caution">
    <text evidence="2">The sequence shown here is derived from an EMBL/GenBank/DDBJ whole genome shotgun (WGS) entry which is preliminary data.</text>
</comment>
<dbReference type="Proteomes" id="UP000772434">
    <property type="component" value="Unassembled WGS sequence"/>
</dbReference>
<name>A0A9P5PTC1_9AGAR</name>
<organism evidence="2 3">
    <name type="scientific">Rhodocollybia butyracea</name>
    <dbReference type="NCBI Taxonomy" id="206335"/>
    <lineage>
        <taxon>Eukaryota</taxon>
        <taxon>Fungi</taxon>
        <taxon>Dikarya</taxon>
        <taxon>Basidiomycota</taxon>
        <taxon>Agaricomycotina</taxon>
        <taxon>Agaricomycetes</taxon>
        <taxon>Agaricomycetidae</taxon>
        <taxon>Agaricales</taxon>
        <taxon>Marasmiineae</taxon>
        <taxon>Omphalotaceae</taxon>
        <taxon>Rhodocollybia</taxon>
    </lineage>
</organism>
<dbReference type="OrthoDB" id="2748701at2759"/>
<keyword evidence="3" id="KW-1185">Reference proteome</keyword>
<sequence length="413" mass="45243">MTKTHPFFTLPPEIQTQIFTLACTPASTWGSTVGPSYLTASLTGISLSRVSKYINAVSAPVRRRAVVIYGWKAILAFEECLQSTSICTSRVRYLTLICDELPSDPTSLGIPANDTGPRCSTNRKVERLLLEVIARILRIIGDDLHELEIGFQAIEHLKDPIAYLSHSSPQSPLSFSQLQTMFYACPPSNAFPWDMNVSASAPSDVSLFPHISCPRLYELTVICNDPSTAFQSGNETQDDGPEDAGDGPREVENTQSNSTTEYDKRVPSDDSFPAPFPSLSTLTLIASTPEKALAALDEDEAAWDVGATVVINPKSLGTKTSTSVTATASEGNIWPPRELRTVVLRPKARWDERWESLADVVKRQREEEAEKEAEKDKKKNDEGAEDDGAEDAGSAKLEILVLKPGEQLGMRHC</sequence>
<protein>
    <submittedName>
        <fullName evidence="2">Uncharacterized protein</fullName>
    </submittedName>
</protein>
<evidence type="ECO:0000256" key="1">
    <source>
        <dbReference type="SAM" id="MobiDB-lite"/>
    </source>
</evidence>
<reference evidence="2" key="1">
    <citation type="submission" date="2020-11" db="EMBL/GenBank/DDBJ databases">
        <authorList>
            <consortium name="DOE Joint Genome Institute"/>
            <person name="Ahrendt S."/>
            <person name="Riley R."/>
            <person name="Andreopoulos W."/>
            <person name="Labutti K."/>
            <person name="Pangilinan J."/>
            <person name="Ruiz-Duenas F.J."/>
            <person name="Barrasa J.M."/>
            <person name="Sanchez-Garcia M."/>
            <person name="Camarero S."/>
            <person name="Miyauchi S."/>
            <person name="Serrano A."/>
            <person name="Linde D."/>
            <person name="Babiker R."/>
            <person name="Drula E."/>
            <person name="Ayuso-Fernandez I."/>
            <person name="Pacheco R."/>
            <person name="Padilla G."/>
            <person name="Ferreira P."/>
            <person name="Barriuso J."/>
            <person name="Kellner H."/>
            <person name="Castanera R."/>
            <person name="Alfaro M."/>
            <person name="Ramirez L."/>
            <person name="Pisabarro A.G."/>
            <person name="Kuo A."/>
            <person name="Tritt A."/>
            <person name="Lipzen A."/>
            <person name="He G."/>
            <person name="Yan M."/>
            <person name="Ng V."/>
            <person name="Cullen D."/>
            <person name="Martin F."/>
            <person name="Rosso M.-N."/>
            <person name="Henrissat B."/>
            <person name="Hibbett D."/>
            <person name="Martinez A.T."/>
            <person name="Grigoriev I.V."/>
        </authorList>
    </citation>
    <scope>NUCLEOTIDE SEQUENCE</scope>
    <source>
        <strain evidence="2">AH 40177</strain>
    </source>
</reference>
<accession>A0A9P5PTC1</accession>
<dbReference type="EMBL" id="JADNRY010000028">
    <property type="protein sequence ID" value="KAF9071969.1"/>
    <property type="molecule type" value="Genomic_DNA"/>
</dbReference>
<evidence type="ECO:0000313" key="2">
    <source>
        <dbReference type="EMBL" id="KAF9071969.1"/>
    </source>
</evidence>
<feature type="compositionally biased region" description="Basic and acidic residues" evidence="1">
    <location>
        <begin position="363"/>
        <end position="382"/>
    </location>
</feature>
<gene>
    <name evidence="2" type="ORF">BDP27DRAFT_1361408</name>
</gene>
<feature type="region of interest" description="Disordered" evidence="1">
    <location>
        <begin position="363"/>
        <end position="398"/>
    </location>
</feature>